<evidence type="ECO:0000313" key="2">
    <source>
        <dbReference type="EMBL" id="NHC33766.1"/>
    </source>
</evidence>
<keyword evidence="3" id="KW-1185">Reference proteome</keyword>
<accession>A0A9X5I3F7</accession>
<reference evidence="2 3" key="1">
    <citation type="journal article" date="2015" name="Genome Announc.">
        <title>Draft Genome Sequence of the Terrestrial Cyanobacterium Scytonema millei VB511283, Isolated from Eastern India.</title>
        <authorList>
            <person name="Sen D."/>
            <person name="Chandrababunaidu M.M."/>
            <person name="Singh D."/>
            <person name="Sanghi N."/>
            <person name="Ghorai A."/>
            <person name="Mishra G.P."/>
            <person name="Madduluri M."/>
            <person name="Adhikary S.P."/>
            <person name="Tripathy S."/>
        </authorList>
    </citation>
    <scope>NUCLEOTIDE SEQUENCE [LARGE SCALE GENOMIC DNA]</scope>
    <source>
        <strain evidence="2 3">VB511283</strain>
    </source>
</reference>
<name>A0A9X5I3F7_9CYAN</name>
<dbReference type="EMBL" id="JTJC03000001">
    <property type="protein sequence ID" value="NHC33766.1"/>
    <property type="molecule type" value="Genomic_DNA"/>
</dbReference>
<evidence type="ECO:0000256" key="1">
    <source>
        <dbReference type="SAM" id="MobiDB-lite"/>
    </source>
</evidence>
<dbReference type="Proteomes" id="UP000031532">
    <property type="component" value="Unassembled WGS sequence"/>
</dbReference>
<dbReference type="AlphaFoldDB" id="A0A9X5I3F7"/>
<feature type="region of interest" description="Disordered" evidence="1">
    <location>
        <begin position="1"/>
        <end position="33"/>
    </location>
</feature>
<comment type="caution">
    <text evidence="2">The sequence shown here is derived from an EMBL/GenBank/DDBJ whole genome shotgun (WGS) entry which is preliminary data.</text>
</comment>
<proteinExistence type="predicted"/>
<sequence>MNDASAPDRATKPEPEVDAAGQAQLHAPPDAGGSAVLDANIAFGASTDPEGEAIANPIATNFSA</sequence>
<dbReference type="RefSeq" id="WP_052289991.1">
    <property type="nucleotide sequence ID" value="NZ_JTJC03000001.1"/>
</dbReference>
<evidence type="ECO:0000313" key="3">
    <source>
        <dbReference type="Proteomes" id="UP000031532"/>
    </source>
</evidence>
<dbReference type="OrthoDB" id="514433at2"/>
<gene>
    <name evidence="2" type="ORF">QH73_0003650</name>
</gene>
<protein>
    <submittedName>
        <fullName evidence="2">Uncharacterized protein</fullName>
    </submittedName>
</protein>
<organism evidence="2 3">
    <name type="scientific">Scytonema millei VB511283</name>
    <dbReference type="NCBI Taxonomy" id="1245923"/>
    <lineage>
        <taxon>Bacteria</taxon>
        <taxon>Bacillati</taxon>
        <taxon>Cyanobacteriota</taxon>
        <taxon>Cyanophyceae</taxon>
        <taxon>Nostocales</taxon>
        <taxon>Scytonemataceae</taxon>
        <taxon>Scytonema</taxon>
    </lineage>
</organism>